<reference evidence="7 8" key="1">
    <citation type="submission" date="2018-10" db="EMBL/GenBank/DDBJ databases">
        <authorList>
            <person name="Li J."/>
        </authorList>
    </citation>
    <scope>NUCLEOTIDE SEQUENCE [LARGE SCALE GENOMIC DNA]</scope>
    <source>
        <strain evidence="7 8">JCM 11654</strain>
    </source>
</reference>
<feature type="transmembrane region" description="Helical" evidence="5">
    <location>
        <begin position="366"/>
        <end position="386"/>
    </location>
</feature>
<feature type="transmembrane region" description="Helical" evidence="5">
    <location>
        <begin position="269"/>
        <end position="291"/>
    </location>
</feature>
<dbReference type="InterPro" id="IPR020846">
    <property type="entry name" value="MFS_dom"/>
</dbReference>
<feature type="transmembrane region" description="Helical" evidence="5">
    <location>
        <begin position="20"/>
        <end position="40"/>
    </location>
</feature>
<dbReference type="OrthoDB" id="7584869at2"/>
<comment type="caution">
    <text evidence="7">The sequence shown here is derived from an EMBL/GenBank/DDBJ whole genome shotgun (WGS) entry which is preliminary data.</text>
</comment>
<evidence type="ECO:0000256" key="2">
    <source>
        <dbReference type="ARBA" id="ARBA00022692"/>
    </source>
</evidence>
<accession>A0A3L7AT95</accession>
<feature type="transmembrane region" description="Helical" evidence="5">
    <location>
        <begin position="303"/>
        <end position="322"/>
    </location>
</feature>
<dbReference type="PANTHER" id="PTHR23528:SF1">
    <property type="entry name" value="MAJOR FACILITATOR SUPERFAMILY (MFS) PROFILE DOMAIN-CONTAINING PROTEIN"/>
    <property type="match status" value="1"/>
</dbReference>
<dbReference type="SUPFAM" id="SSF103473">
    <property type="entry name" value="MFS general substrate transporter"/>
    <property type="match status" value="1"/>
</dbReference>
<evidence type="ECO:0000256" key="5">
    <source>
        <dbReference type="SAM" id="Phobius"/>
    </source>
</evidence>
<dbReference type="Pfam" id="PF13347">
    <property type="entry name" value="MFS_2"/>
    <property type="match status" value="1"/>
</dbReference>
<name>A0A3L7AT95_9MICO</name>
<dbReference type="PANTHER" id="PTHR23528">
    <property type="match status" value="1"/>
</dbReference>
<dbReference type="GO" id="GO:0022857">
    <property type="term" value="F:transmembrane transporter activity"/>
    <property type="evidence" value="ECO:0007669"/>
    <property type="project" value="InterPro"/>
</dbReference>
<dbReference type="AlphaFoldDB" id="A0A3L7AT95"/>
<feature type="transmembrane region" description="Helical" evidence="5">
    <location>
        <begin position="94"/>
        <end position="114"/>
    </location>
</feature>
<gene>
    <name evidence="7" type="ORF">D9V34_02745</name>
</gene>
<keyword evidence="4 5" id="KW-0472">Membrane</keyword>
<keyword evidence="3 5" id="KW-1133">Transmembrane helix</keyword>
<evidence type="ECO:0000256" key="4">
    <source>
        <dbReference type="ARBA" id="ARBA00023136"/>
    </source>
</evidence>
<feature type="transmembrane region" description="Helical" evidence="5">
    <location>
        <begin position="392"/>
        <end position="413"/>
    </location>
</feature>
<sequence>MTASLTESTPDRPRVRGPLLRLLFSILGANLGVFFLWGAIPGILLPLQIQAFGEDQKAENLALVLAVGAIVALIAQPLAGMVSDRTRSRFGRRSPWMIIGALVGGLGLIGIASASTLVQIVISWCVVQLAYNFSQGPLSAIMPDRVPGPVRGLFSAFTGLGVMAGMAGGQVIASRFAANIPAGYLFFAGVTLVVLVVFVFLNPDRDNRGEPREPFDVAAFFHTFWVNPIRHPDFFWGFSGRMLLNVGTNLVVGYQLYILQDYIGLGAEAIGLVPLVAVINLVATTVAVLVSGPLSDRLRRRRIFVIIAGIGMAVGFSVPWIAPSVTGVLIYAALGGFFSGMFQAVDTALMSEVLPSEKTFAKDLGVLNIAATLPQTFGPALAGLIVVSFGGYVMLFPIAIVLVVLGAIAVIPIRSVR</sequence>
<evidence type="ECO:0000313" key="8">
    <source>
        <dbReference type="Proteomes" id="UP000269438"/>
    </source>
</evidence>
<evidence type="ECO:0000313" key="7">
    <source>
        <dbReference type="EMBL" id="RLP83743.1"/>
    </source>
</evidence>
<dbReference type="Gene3D" id="1.20.1250.20">
    <property type="entry name" value="MFS general substrate transporter like domains"/>
    <property type="match status" value="2"/>
</dbReference>
<feature type="domain" description="Major facilitator superfamily (MFS) profile" evidence="6">
    <location>
        <begin position="18"/>
        <end position="417"/>
    </location>
</feature>
<keyword evidence="8" id="KW-1185">Reference proteome</keyword>
<evidence type="ECO:0000256" key="1">
    <source>
        <dbReference type="ARBA" id="ARBA00004651"/>
    </source>
</evidence>
<feature type="transmembrane region" description="Helical" evidence="5">
    <location>
        <begin position="328"/>
        <end position="345"/>
    </location>
</feature>
<dbReference type="EMBL" id="RCUY01000002">
    <property type="protein sequence ID" value="RLP83743.1"/>
    <property type="molecule type" value="Genomic_DNA"/>
</dbReference>
<dbReference type="RefSeq" id="WP_121687405.1">
    <property type="nucleotide sequence ID" value="NZ_RCUY01000002.1"/>
</dbReference>
<dbReference type="InterPro" id="IPR036259">
    <property type="entry name" value="MFS_trans_sf"/>
</dbReference>
<evidence type="ECO:0000256" key="3">
    <source>
        <dbReference type="ARBA" id="ARBA00022989"/>
    </source>
</evidence>
<protein>
    <submittedName>
        <fullName evidence="7">MFS transporter</fullName>
    </submittedName>
</protein>
<dbReference type="Proteomes" id="UP000269438">
    <property type="component" value="Unassembled WGS sequence"/>
</dbReference>
<dbReference type="GO" id="GO:0005886">
    <property type="term" value="C:plasma membrane"/>
    <property type="evidence" value="ECO:0007669"/>
    <property type="project" value="UniProtKB-SubCell"/>
</dbReference>
<proteinExistence type="predicted"/>
<feature type="transmembrane region" description="Helical" evidence="5">
    <location>
        <begin position="234"/>
        <end position="257"/>
    </location>
</feature>
<comment type="subcellular location">
    <subcellularLocation>
        <location evidence="1">Cell membrane</location>
        <topology evidence="1">Multi-pass membrane protein</topology>
    </subcellularLocation>
</comment>
<keyword evidence="2 5" id="KW-0812">Transmembrane</keyword>
<organism evidence="7 8">
    <name type="scientific">Mycetocola lacteus</name>
    <dbReference type="NCBI Taxonomy" id="76637"/>
    <lineage>
        <taxon>Bacteria</taxon>
        <taxon>Bacillati</taxon>
        <taxon>Actinomycetota</taxon>
        <taxon>Actinomycetes</taxon>
        <taxon>Micrococcales</taxon>
        <taxon>Microbacteriaceae</taxon>
        <taxon>Mycetocola</taxon>
    </lineage>
</organism>
<feature type="transmembrane region" description="Helical" evidence="5">
    <location>
        <begin position="60"/>
        <end position="82"/>
    </location>
</feature>
<dbReference type="PROSITE" id="PS50850">
    <property type="entry name" value="MFS"/>
    <property type="match status" value="1"/>
</dbReference>
<feature type="transmembrane region" description="Helical" evidence="5">
    <location>
        <begin position="184"/>
        <end position="202"/>
    </location>
</feature>
<evidence type="ECO:0000259" key="6">
    <source>
        <dbReference type="PROSITE" id="PS50850"/>
    </source>
</evidence>